<dbReference type="Gene3D" id="2.60.40.3440">
    <property type="match status" value="1"/>
</dbReference>
<feature type="compositionally biased region" description="Polar residues" evidence="1">
    <location>
        <begin position="18"/>
        <end position="33"/>
    </location>
</feature>
<dbReference type="RefSeq" id="WP_148070455.1">
    <property type="nucleotide sequence ID" value="NZ_VRZA01000021.1"/>
</dbReference>
<name>A0A5C8ZKB0_9GAMM</name>
<dbReference type="AlphaFoldDB" id="A0A5C8ZKB0"/>
<reference evidence="3 4" key="1">
    <citation type="submission" date="2019-08" db="EMBL/GenBank/DDBJ databases">
        <title>Parahaliea maris sp. nov., isolated from the surface seawater.</title>
        <authorList>
            <person name="Liu Y."/>
        </authorList>
    </citation>
    <scope>NUCLEOTIDE SEQUENCE [LARGE SCALE GENOMIC DNA]</scope>
    <source>
        <strain evidence="3 4">HSLHS9</strain>
    </source>
</reference>
<evidence type="ECO:0000313" key="4">
    <source>
        <dbReference type="Proteomes" id="UP000321039"/>
    </source>
</evidence>
<accession>A0A5C8ZKB0</accession>
<feature type="region of interest" description="Disordered" evidence="1">
    <location>
        <begin position="384"/>
        <end position="409"/>
    </location>
</feature>
<organism evidence="3 4">
    <name type="scientific">Parahaliea maris</name>
    <dbReference type="NCBI Taxonomy" id="2716870"/>
    <lineage>
        <taxon>Bacteria</taxon>
        <taxon>Pseudomonadati</taxon>
        <taxon>Pseudomonadota</taxon>
        <taxon>Gammaproteobacteria</taxon>
        <taxon>Cellvibrionales</taxon>
        <taxon>Halieaceae</taxon>
        <taxon>Parahaliea</taxon>
    </lineage>
</organism>
<comment type="caution">
    <text evidence="3">The sequence shown here is derived from an EMBL/GenBank/DDBJ whole genome shotgun (WGS) entry which is preliminary data.</text>
</comment>
<feature type="region of interest" description="Disordered" evidence="1">
    <location>
        <begin position="1"/>
        <end position="41"/>
    </location>
</feature>
<feature type="compositionally biased region" description="Polar residues" evidence="1">
    <location>
        <begin position="394"/>
        <end position="408"/>
    </location>
</feature>
<gene>
    <name evidence="3" type="ORF">FV139_20995</name>
</gene>
<sequence length="532" mass="53683">PPPPPPPVNNPPDAVDDTFTTEVNTPVSGTVFPNDSDPDGDAFTVTGNTDPANGTVVVNPDGTFTYTPNENFDGSDSFTYTISDGTGSDTATVNIVINDNPIDINDPIETRGIEQPFDEANLDDGTAPNAAALIKTGSFEVVSLDGLASLTVEGTELTDGSGNLLAGGVTIVKSGIEIAFTDIAFDAATSTYTVSYTATLTDDYVHDASDAQVDAAETLAQIPFTIEVMDADGDTASVTRFATILDDAPIALADVDSTESGVASGNVLTGVGGTDINTTDGVADIAGADGFAVPTVVGVSTSDEAVEDGSGLGGLNSTKGTLVLNADGSYTYTANEDAEGVDVFYYSIQDSDGDVSTTSLTINIDGDPIITDLTPQVEGGDVIVDEDDLAPDGSDQSDSTTQPGTFTINAPDGVNDLTVGGVTVIAGGVFVGAPINIPSALGNTMTITGYDANTGVVSYTYTLLAAETHGAAGEDGLFESFPVVLTDTDTGVANDVLSVQVVDDVATAMDDTNGTSAGGTVGGDVVANDVTG</sequence>
<dbReference type="Pfam" id="PF17892">
    <property type="entry name" value="Cadherin_5"/>
    <property type="match status" value="1"/>
</dbReference>
<protein>
    <submittedName>
        <fullName evidence="3">Tandem-95 repeat protein</fullName>
    </submittedName>
</protein>
<dbReference type="Pfam" id="PF17963">
    <property type="entry name" value="Big_9"/>
    <property type="match status" value="1"/>
</dbReference>
<feature type="compositionally biased region" description="Pro residues" evidence="1">
    <location>
        <begin position="1"/>
        <end position="10"/>
    </location>
</feature>
<evidence type="ECO:0000313" key="3">
    <source>
        <dbReference type="EMBL" id="TXS88888.1"/>
    </source>
</evidence>
<dbReference type="Proteomes" id="UP000321039">
    <property type="component" value="Unassembled WGS sequence"/>
</dbReference>
<feature type="non-terminal residue" evidence="3">
    <location>
        <position position="1"/>
    </location>
</feature>
<feature type="non-terminal residue" evidence="3">
    <location>
        <position position="532"/>
    </location>
</feature>
<dbReference type="EMBL" id="VRZA01000021">
    <property type="protein sequence ID" value="TXS88888.1"/>
    <property type="molecule type" value="Genomic_DNA"/>
</dbReference>
<evidence type="ECO:0000259" key="2">
    <source>
        <dbReference type="Pfam" id="PF17892"/>
    </source>
</evidence>
<proteinExistence type="predicted"/>
<feature type="domain" description="Cadherin-like" evidence="2">
    <location>
        <begin position="316"/>
        <end position="364"/>
    </location>
</feature>
<dbReference type="InterPro" id="IPR041690">
    <property type="entry name" value="Cadherin_5"/>
</dbReference>
<dbReference type="Gene3D" id="2.60.40.2810">
    <property type="match status" value="1"/>
</dbReference>
<dbReference type="NCBIfam" id="NF012211">
    <property type="entry name" value="tand_rpt_95"/>
    <property type="match status" value="2"/>
</dbReference>
<evidence type="ECO:0000256" key="1">
    <source>
        <dbReference type="SAM" id="MobiDB-lite"/>
    </source>
</evidence>
<keyword evidence="4" id="KW-1185">Reference proteome</keyword>